<evidence type="ECO:0000256" key="3">
    <source>
        <dbReference type="ARBA" id="ARBA00022475"/>
    </source>
</evidence>
<gene>
    <name evidence="11" type="ORF">AABB29_20635</name>
</gene>
<reference evidence="12" key="1">
    <citation type="submission" date="2024-04" db="EMBL/GenBank/DDBJ databases">
        <title>Phylogenomic analyses of a clade within the roseobacter group suggest taxonomic reassignments of species of the genera Aestuariivita, Citreicella, Loktanella, Nautella, Pelagibaca, Ruegeria, Thalassobius, Thiobacimonas and Tropicibacter, and the proposal o.</title>
        <authorList>
            <person name="Jeon C.O."/>
        </authorList>
    </citation>
    <scope>NUCLEOTIDE SEQUENCE [LARGE SCALE GENOMIC DNA]</scope>
    <source>
        <strain evidence="12">BS5-3</strain>
    </source>
</reference>
<comment type="subcellular location">
    <subcellularLocation>
        <location evidence="1">Cell membrane</location>
    </subcellularLocation>
</comment>
<evidence type="ECO:0000256" key="5">
    <source>
        <dbReference type="ARBA" id="ARBA00022692"/>
    </source>
</evidence>
<evidence type="ECO:0000256" key="1">
    <source>
        <dbReference type="ARBA" id="ARBA00004236"/>
    </source>
</evidence>
<dbReference type="PANTHER" id="PTHR30576">
    <property type="entry name" value="COLANIC BIOSYNTHESIS UDP-GLUCOSE LIPID CARRIER TRANSFERASE"/>
    <property type="match status" value="1"/>
</dbReference>
<feature type="transmembrane region" description="Helical" evidence="9">
    <location>
        <begin position="41"/>
        <end position="64"/>
    </location>
</feature>
<keyword evidence="5 9" id="KW-0812">Transmembrane</keyword>
<accession>A0ABZ3IE75</accession>
<organism evidence="11 12">
    <name type="scientific">Yoonia phaeophyticola</name>
    <dbReference type="NCBI Taxonomy" id="3137369"/>
    <lineage>
        <taxon>Bacteria</taxon>
        <taxon>Pseudomonadati</taxon>
        <taxon>Pseudomonadota</taxon>
        <taxon>Alphaproteobacteria</taxon>
        <taxon>Rhodobacterales</taxon>
        <taxon>Paracoccaceae</taxon>
        <taxon>Yoonia</taxon>
    </lineage>
</organism>
<dbReference type="Proteomes" id="UP001440612">
    <property type="component" value="Chromosome"/>
</dbReference>
<proteinExistence type="inferred from homology"/>
<protein>
    <submittedName>
        <fullName evidence="11">Sugar transferase</fullName>
    </submittedName>
</protein>
<dbReference type="InterPro" id="IPR003362">
    <property type="entry name" value="Bact_transf"/>
</dbReference>
<evidence type="ECO:0000259" key="10">
    <source>
        <dbReference type="Pfam" id="PF02397"/>
    </source>
</evidence>
<evidence type="ECO:0000313" key="12">
    <source>
        <dbReference type="Proteomes" id="UP001440612"/>
    </source>
</evidence>
<keyword evidence="4 11" id="KW-0808">Transferase</keyword>
<evidence type="ECO:0000256" key="6">
    <source>
        <dbReference type="ARBA" id="ARBA00022989"/>
    </source>
</evidence>
<dbReference type="EMBL" id="CP150951">
    <property type="protein sequence ID" value="XFO63094.1"/>
    <property type="molecule type" value="Genomic_DNA"/>
</dbReference>
<keyword evidence="8" id="KW-0270">Exopolysaccharide synthesis</keyword>
<evidence type="ECO:0000313" key="11">
    <source>
        <dbReference type="EMBL" id="XFO63094.1"/>
    </source>
</evidence>
<sequence>MDKAFKDETLPKRLGRVAQSELLQTWPRLVPFSPLKRCTDIIGAAILLVFFAPLLALIAAILYFRYGGDVLFRHERLGRNGDRFACLKFRTMHQDSQKHLTDFLAKHPLMRQEWERTQKLAHDPRVHGLGRILRKSSLDELPQLINVLRGEMSLVGPRPITSAEAEKYAEDFAYYLALRPGITGLWQVSGRNDTTYAERVAFDVQYYKNRTFLLDIKILLRTIAVVFTGKGAC</sequence>
<evidence type="ECO:0000256" key="4">
    <source>
        <dbReference type="ARBA" id="ARBA00022679"/>
    </source>
</evidence>
<keyword evidence="7 9" id="KW-0472">Membrane</keyword>
<evidence type="ECO:0000256" key="7">
    <source>
        <dbReference type="ARBA" id="ARBA00023136"/>
    </source>
</evidence>
<name>A0ABZ3IE75_9RHOB</name>
<dbReference type="RefSeq" id="WP_373636873.1">
    <property type="nucleotide sequence ID" value="NZ_CP150951.2"/>
</dbReference>
<evidence type="ECO:0000256" key="8">
    <source>
        <dbReference type="ARBA" id="ARBA00023169"/>
    </source>
</evidence>
<comment type="similarity">
    <text evidence="2">Belongs to the bacterial sugar transferase family.</text>
</comment>
<evidence type="ECO:0000256" key="2">
    <source>
        <dbReference type="ARBA" id="ARBA00006464"/>
    </source>
</evidence>
<keyword evidence="3" id="KW-1003">Cell membrane</keyword>
<keyword evidence="12" id="KW-1185">Reference proteome</keyword>
<dbReference type="PANTHER" id="PTHR30576:SF4">
    <property type="entry name" value="UNDECAPRENYL-PHOSPHATE GALACTOSE PHOSPHOTRANSFERASE"/>
    <property type="match status" value="1"/>
</dbReference>
<dbReference type="GO" id="GO:0016740">
    <property type="term" value="F:transferase activity"/>
    <property type="evidence" value="ECO:0007669"/>
    <property type="project" value="UniProtKB-KW"/>
</dbReference>
<feature type="domain" description="Bacterial sugar transferase" evidence="10">
    <location>
        <begin position="36"/>
        <end position="227"/>
    </location>
</feature>
<dbReference type="Pfam" id="PF02397">
    <property type="entry name" value="Bac_transf"/>
    <property type="match status" value="1"/>
</dbReference>
<keyword evidence="6 9" id="KW-1133">Transmembrane helix</keyword>
<evidence type="ECO:0000256" key="9">
    <source>
        <dbReference type="SAM" id="Phobius"/>
    </source>
</evidence>